<dbReference type="GO" id="GO:0016740">
    <property type="term" value="F:transferase activity"/>
    <property type="evidence" value="ECO:0007669"/>
    <property type="project" value="UniProtKB-KW"/>
</dbReference>
<dbReference type="Gene3D" id="3.90.470.20">
    <property type="entry name" value="4'-phosphopantetheinyl transferase domain"/>
    <property type="match status" value="1"/>
</dbReference>
<reference evidence="3 4" key="1">
    <citation type="submission" date="2020-08" db="EMBL/GenBank/DDBJ databases">
        <authorList>
            <person name="Sun Q."/>
            <person name="Inoue M."/>
        </authorList>
    </citation>
    <scope>NUCLEOTIDE SEQUENCE [LARGE SCALE GENOMIC DNA]</scope>
    <source>
        <strain evidence="3 4">CCM 8938</strain>
    </source>
</reference>
<dbReference type="RefSeq" id="WP_187072059.1">
    <property type="nucleotide sequence ID" value="NZ_JACRYL010000012.1"/>
</dbReference>
<comment type="caution">
    <text evidence="3">The sequence shown here is derived from an EMBL/GenBank/DDBJ whole genome shotgun (WGS) entry which is preliminary data.</text>
</comment>
<name>A0ABR7KU29_9SPHI</name>
<dbReference type="EMBL" id="JACRYL010000012">
    <property type="protein sequence ID" value="MBC6111611.1"/>
    <property type="molecule type" value="Genomic_DNA"/>
</dbReference>
<keyword evidence="1 3" id="KW-0808">Transferase</keyword>
<organism evidence="3 4">
    <name type="scientific">Pedobacter fastidiosus</name>
    <dbReference type="NCBI Taxonomy" id="2765361"/>
    <lineage>
        <taxon>Bacteria</taxon>
        <taxon>Pseudomonadati</taxon>
        <taxon>Bacteroidota</taxon>
        <taxon>Sphingobacteriia</taxon>
        <taxon>Sphingobacteriales</taxon>
        <taxon>Sphingobacteriaceae</taxon>
        <taxon>Pedobacter</taxon>
    </lineage>
</organism>
<dbReference type="InterPro" id="IPR008278">
    <property type="entry name" value="4-PPantetheinyl_Trfase_dom"/>
</dbReference>
<evidence type="ECO:0000259" key="2">
    <source>
        <dbReference type="Pfam" id="PF01648"/>
    </source>
</evidence>
<dbReference type="InterPro" id="IPR037143">
    <property type="entry name" value="4-PPantetheinyl_Trfase_dom_sf"/>
</dbReference>
<gene>
    <name evidence="3" type="ORF">H7U22_14390</name>
</gene>
<dbReference type="SUPFAM" id="SSF56214">
    <property type="entry name" value="4'-phosphopantetheinyl transferase"/>
    <property type="match status" value="1"/>
</dbReference>
<proteinExistence type="predicted"/>
<dbReference type="Proteomes" id="UP000652755">
    <property type="component" value="Unassembled WGS sequence"/>
</dbReference>
<sequence>MLGNDIIDLNFAKIESNWRRKNYLDKIFTADERMNILTSNNPDLMVWLLWSMKESAYKIVNRLTGKRLYNPKAFSCKNINFTDDSLTGSVLYDEEKFLIRSEIRNDFIHSTAVSPQVFLEKITINFYQNKSNYVQEFNEAQQVYHLQKNNQGLPELLNLRSNTKHLTSISHHGKHLAIAFI</sequence>
<keyword evidence="4" id="KW-1185">Reference proteome</keyword>
<evidence type="ECO:0000313" key="4">
    <source>
        <dbReference type="Proteomes" id="UP000652755"/>
    </source>
</evidence>
<protein>
    <submittedName>
        <fullName evidence="3">4-phosphopantetheinyl transferase family protein</fullName>
    </submittedName>
</protein>
<evidence type="ECO:0000256" key="1">
    <source>
        <dbReference type="ARBA" id="ARBA00022679"/>
    </source>
</evidence>
<dbReference type="Pfam" id="PF01648">
    <property type="entry name" value="ACPS"/>
    <property type="match status" value="1"/>
</dbReference>
<evidence type="ECO:0000313" key="3">
    <source>
        <dbReference type="EMBL" id="MBC6111611.1"/>
    </source>
</evidence>
<accession>A0ABR7KU29</accession>
<feature type="domain" description="4'-phosphopantetheinyl transferase" evidence="2">
    <location>
        <begin position="2"/>
        <end position="85"/>
    </location>
</feature>